<feature type="region of interest" description="Disordered" evidence="1">
    <location>
        <begin position="58"/>
        <end position="94"/>
    </location>
</feature>
<dbReference type="EMBL" id="WOWK01000027">
    <property type="protein sequence ID" value="KAF0326913.1"/>
    <property type="molecule type" value="Genomic_DNA"/>
</dbReference>
<feature type="region of interest" description="Disordered" evidence="1">
    <location>
        <begin position="130"/>
        <end position="163"/>
    </location>
</feature>
<proteinExistence type="predicted"/>
<feature type="compositionally biased region" description="Low complexity" evidence="1">
    <location>
        <begin position="212"/>
        <end position="222"/>
    </location>
</feature>
<evidence type="ECO:0000313" key="2">
    <source>
        <dbReference type="EMBL" id="KAF0326913.1"/>
    </source>
</evidence>
<dbReference type="Proteomes" id="UP000434172">
    <property type="component" value="Unassembled WGS sequence"/>
</dbReference>
<comment type="caution">
    <text evidence="2">The sequence shown here is derived from an EMBL/GenBank/DDBJ whole genome shotgun (WGS) entry which is preliminary data.</text>
</comment>
<evidence type="ECO:0000256" key="1">
    <source>
        <dbReference type="SAM" id="MobiDB-lite"/>
    </source>
</evidence>
<evidence type="ECO:0000313" key="3">
    <source>
        <dbReference type="Proteomes" id="UP000434172"/>
    </source>
</evidence>
<dbReference type="AlphaFoldDB" id="A0A8H3WM27"/>
<feature type="compositionally biased region" description="Polar residues" evidence="1">
    <location>
        <begin position="58"/>
        <end position="82"/>
    </location>
</feature>
<gene>
    <name evidence="2" type="ORF">GQ607_005971</name>
</gene>
<name>A0A8H3WM27_9PEZI</name>
<feature type="region of interest" description="Disordered" evidence="1">
    <location>
        <begin position="191"/>
        <end position="252"/>
    </location>
</feature>
<sequence>MRGTRKQKRSLRSPILKTIETNLSASVFSSSRICLAPHICKSLSNHHPVISDGQSIIPNSQGMEQSTNPGTKQGQNRVSKIETQPPPPCRNITQTTLTPHPVLLQLRSTCIFRCGCAQSHTACVELFSKPSQPGKARHADVDMQRIPPTPSPRSTTSYSQNSVRFSPLSRTHTPMHTLPHAFPLHMTAREETCSHARGPQRQSHLDSKGENSNHSNSLNGLGKAPLGPTSRQAGRSDWGPLVRSLTPPPTHT</sequence>
<organism evidence="2 3">
    <name type="scientific">Colletotrichum asianum</name>
    <dbReference type="NCBI Taxonomy" id="702518"/>
    <lineage>
        <taxon>Eukaryota</taxon>
        <taxon>Fungi</taxon>
        <taxon>Dikarya</taxon>
        <taxon>Ascomycota</taxon>
        <taxon>Pezizomycotina</taxon>
        <taxon>Sordariomycetes</taxon>
        <taxon>Hypocreomycetidae</taxon>
        <taxon>Glomerellales</taxon>
        <taxon>Glomerellaceae</taxon>
        <taxon>Colletotrichum</taxon>
        <taxon>Colletotrichum gloeosporioides species complex</taxon>
    </lineage>
</organism>
<reference evidence="2 3" key="1">
    <citation type="submission" date="2019-12" db="EMBL/GenBank/DDBJ databases">
        <title>A genome sequence resource for the geographically widespread anthracnose pathogen Colletotrichum asianum.</title>
        <authorList>
            <person name="Meng Y."/>
        </authorList>
    </citation>
    <scope>NUCLEOTIDE SEQUENCE [LARGE SCALE GENOMIC DNA]</scope>
    <source>
        <strain evidence="2 3">ICMP 18580</strain>
    </source>
</reference>
<keyword evidence="3" id="KW-1185">Reference proteome</keyword>
<protein>
    <submittedName>
        <fullName evidence="2">Uncharacterized protein</fullName>
    </submittedName>
</protein>
<accession>A0A8H3WM27</accession>